<reference evidence="1" key="1">
    <citation type="submission" date="2023-06" db="EMBL/GenBank/DDBJ databases">
        <title>Genome-scale phylogeny and comparative genomics of the fungal order Sordariales.</title>
        <authorList>
            <consortium name="Lawrence Berkeley National Laboratory"/>
            <person name="Hensen N."/>
            <person name="Bonometti L."/>
            <person name="Westerberg I."/>
            <person name="Brannstrom I.O."/>
            <person name="Guillou S."/>
            <person name="Cros-Aarteil S."/>
            <person name="Calhoun S."/>
            <person name="Haridas S."/>
            <person name="Kuo A."/>
            <person name="Mondo S."/>
            <person name="Pangilinan J."/>
            <person name="Riley R."/>
            <person name="Labutti K."/>
            <person name="Andreopoulos B."/>
            <person name="Lipzen A."/>
            <person name="Chen C."/>
            <person name="Yanf M."/>
            <person name="Daum C."/>
            <person name="Ng V."/>
            <person name="Clum A."/>
            <person name="Steindorff A."/>
            <person name="Ohm R."/>
            <person name="Martin F."/>
            <person name="Silar P."/>
            <person name="Natvig D."/>
            <person name="Lalanne C."/>
            <person name="Gautier V."/>
            <person name="Ament-Velasquez S.L."/>
            <person name="Kruys A."/>
            <person name="Hutchinson M.I."/>
            <person name="Powell A.J."/>
            <person name="Barry K."/>
            <person name="Miller A.N."/>
            <person name="Grigoriev I.V."/>
            <person name="Debuchy R."/>
            <person name="Gladieux P."/>
            <person name="Thoren M.H."/>
            <person name="Johannesson H."/>
        </authorList>
    </citation>
    <scope>NUCLEOTIDE SEQUENCE</scope>
    <source>
        <strain evidence="1">CBS 606.72</strain>
    </source>
</reference>
<name>A0AA39WZ57_9PEZI</name>
<protein>
    <submittedName>
        <fullName evidence="1">Uncharacterized protein</fullName>
    </submittedName>
</protein>
<evidence type="ECO:0000313" key="2">
    <source>
        <dbReference type="Proteomes" id="UP001175000"/>
    </source>
</evidence>
<evidence type="ECO:0000313" key="1">
    <source>
        <dbReference type="EMBL" id="KAK0623895.1"/>
    </source>
</evidence>
<dbReference type="Proteomes" id="UP001175000">
    <property type="component" value="Unassembled WGS sequence"/>
</dbReference>
<proteinExistence type="predicted"/>
<sequence>MRSKPEFQWVLNRDVTYFTPLTFIFVKFTQVFGMADFLIHAENILYLADSGEHRSIYYHDLDKIPTQHRNKDFQATLRTLANLLSDSIEKFREAVENSESLEKHYVQGVVFLPNKPITLNNLLNLVTDFENSVYTALVGSASTEEQLWNHRVTDSVEAAGRLDRAPESCRRSIVGVGRKGLAKYGYSPFPRTGMEATRR</sequence>
<gene>
    <name evidence="1" type="ORF">B0T14DRAFT_565211</name>
</gene>
<comment type="caution">
    <text evidence="1">The sequence shown here is derived from an EMBL/GenBank/DDBJ whole genome shotgun (WGS) entry which is preliminary data.</text>
</comment>
<accession>A0AA39WZ57</accession>
<keyword evidence="2" id="KW-1185">Reference proteome</keyword>
<dbReference type="EMBL" id="JAULSU010000003">
    <property type="protein sequence ID" value="KAK0623895.1"/>
    <property type="molecule type" value="Genomic_DNA"/>
</dbReference>
<organism evidence="1 2">
    <name type="scientific">Immersiella caudata</name>
    <dbReference type="NCBI Taxonomy" id="314043"/>
    <lineage>
        <taxon>Eukaryota</taxon>
        <taxon>Fungi</taxon>
        <taxon>Dikarya</taxon>
        <taxon>Ascomycota</taxon>
        <taxon>Pezizomycotina</taxon>
        <taxon>Sordariomycetes</taxon>
        <taxon>Sordariomycetidae</taxon>
        <taxon>Sordariales</taxon>
        <taxon>Lasiosphaeriaceae</taxon>
        <taxon>Immersiella</taxon>
    </lineage>
</organism>
<dbReference type="AlphaFoldDB" id="A0AA39WZ57"/>